<gene>
    <name evidence="2" type="ORF">GM655_05140</name>
</gene>
<dbReference type="InterPro" id="IPR022061">
    <property type="entry name" value="DUF3617"/>
</dbReference>
<feature type="signal peptide" evidence="1">
    <location>
        <begin position="1"/>
        <end position="19"/>
    </location>
</feature>
<dbReference type="EMBL" id="WNKW01000001">
    <property type="protein sequence ID" value="MTW32212.1"/>
    <property type="molecule type" value="Genomic_DNA"/>
</dbReference>
<proteinExistence type="predicted"/>
<dbReference type="RefSeq" id="WP_155433508.1">
    <property type="nucleotide sequence ID" value="NZ_JBHLXK010000003.1"/>
</dbReference>
<reference evidence="2 3" key="1">
    <citation type="submission" date="2019-11" db="EMBL/GenBank/DDBJ databases">
        <title>Type strains purchased from KCTC, JCM and DSMZ.</title>
        <authorList>
            <person name="Lu H."/>
        </authorList>
    </citation>
    <scope>NUCLEOTIDE SEQUENCE [LARGE SCALE GENOMIC DNA]</scope>
    <source>
        <strain evidence="2 3">DSM 103461</strain>
    </source>
</reference>
<evidence type="ECO:0000313" key="2">
    <source>
        <dbReference type="EMBL" id="MTW32212.1"/>
    </source>
</evidence>
<feature type="chain" id="PRO_5046245813" evidence="1">
    <location>
        <begin position="20"/>
        <end position="178"/>
    </location>
</feature>
<keyword evidence="3" id="KW-1185">Reference proteome</keyword>
<evidence type="ECO:0000256" key="1">
    <source>
        <dbReference type="SAM" id="SignalP"/>
    </source>
</evidence>
<sequence length="178" mass="18860">MKSSAIFLFVLAASAQAGAQNIKSGLWELSVKVKSADAQTDQAISAAVKQLDSLPPEQRARLDSMMQQNGVTLPAVKSDGAMRRPYCMTPEMAASKELPLPAQGQCSSKREPIAGGYKISYECSKPQARGQGTVLMNGDSAFTSTMDASSDAGNGRLQKVTVETTGRWLKASCSPKTP</sequence>
<accession>A0ABW9SJN5</accession>
<evidence type="ECO:0000313" key="3">
    <source>
        <dbReference type="Proteomes" id="UP000735592"/>
    </source>
</evidence>
<dbReference type="Pfam" id="PF12276">
    <property type="entry name" value="DUF3617"/>
    <property type="match status" value="1"/>
</dbReference>
<dbReference type="Proteomes" id="UP000735592">
    <property type="component" value="Unassembled WGS sequence"/>
</dbReference>
<name>A0ABW9SJN5_9BURK</name>
<organism evidence="2 3">
    <name type="scientific">Pseudoduganella danionis</name>
    <dbReference type="NCBI Taxonomy" id="1890295"/>
    <lineage>
        <taxon>Bacteria</taxon>
        <taxon>Pseudomonadati</taxon>
        <taxon>Pseudomonadota</taxon>
        <taxon>Betaproteobacteria</taxon>
        <taxon>Burkholderiales</taxon>
        <taxon>Oxalobacteraceae</taxon>
        <taxon>Telluria group</taxon>
        <taxon>Pseudoduganella</taxon>
    </lineage>
</organism>
<keyword evidence="1" id="KW-0732">Signal</keyword>
<comment type="caution">
    <text evidence="2">The sequence shown here is derived from an EMBL/GenBank/DDBJ whole genome shotgun (WGS) entry which is preliminary data.</text>
</comment>
<protein>
    <submittedName>
        <fullName evidence="2">DUF3617 family protein</fullName>
    </submittedName>
</protein>